<proteinExistence type="predicted"/>
<dbReference type="AlphaFoldDB" id="A0A9N9PDA9"/>
<keyword evidence="2" id="KW-1185">Reference proteome</keyword>
<sequence length="136" mass="15834">MPLSKHKAQLKHALESLAKKGKIDLHEKLINEIIKHLNKITIYALKIIHDQIFNNSNTNNPIYNTIIHTLNIMPEMDLKSTSHLLRTMKYSHEKNKDQIFSPYIQKKASNYISDSLYKPGKSIHALNHNNKQLKQK</sequence>
<evidence type="ECO:0000313" key="2">
    <source>
        <dbReference type="Proteomes" id="UP000789759"/>
    </source>
</evidence>
<dbReference type="EMBL" id="CAJVQA010075118">
    <property type="protein sequence ID" value="CAG8835069.1"/>
    <property type="molecule type" value="Genomic_DNA"/>
</dbReference>
<protein>
    <submittedName>
        <fullName evidence="1">662_t:CDS:1</fullName>
    </submittedName>
</protein>
<dbReference type="Proteomes" id="UP000789759">
    <property type="component" value="Unassembled WGS sequence"/>
</dbReference>
<feature type="non-terminal residue" evidence="1">
    <location>
        <position position="136"/>
    </location>
</feature>
<evidence type="ECO:0000313" key="1">
    <source>
        <dbReference type="EMBL" id="CAG8835069.1"/>
    </source>
</evidence>
<reference evidence="1" key="1">
    <citation type="submission" date="2021-06" db="EMBL/GenBank/DDBJ databases">
        <authorList>
            <person name="Kallberg Y."/>
            <person name="Tangrot J."/>
            <person name="Rosling A."/>
        </authorList>
    </citation>
    <scope>NUCLEOTIDE SEQUENCE</scope>
    <source>
        <strain evidence="1">FL966</strain>
    </source>
</reference>
<organism evidence="1 2">
    <name type="scientific">Cetraspora pellucida</name>
    <dbReference type="NCBI Taxonomy" id="1433469"/>
    <lineage>
        <taxon>Eukaryota</taxon>
        <taxon>Fungi</taxon>
        <taxon>Fungi incertae sedis</taxon>
        <taxon>Mucoromycota</taxon>
        <taxon>Glomeromycotina</taxon>
        <taxon>Glomeromycetes</taxon>
        <taxon>Diversisporales</taxon>
        <taxon>Gigasporaceae</taxon>
        <taxon>Cetraspora</taxon>
    </lineage>
</organism>
<name>A0A9N9PDA9_9GLOM</name>
<comment type="caution">
    <text evidence="1">The sequence shown here is derived from an EMBL/GenBank/DDBJ whole genome shotgun (WGS) entry which is preliminary data.</text>
</comment>
<gene>
    <name evidence="1" type="ORF">CPELLU_LOCUS21192</name>
</gene>
<accession>A0A9N9PDA9</accession>